<sequence>MRLLSKNIISVAILLASSLKTLARPVTSKHPIELKGVGSLISANQERVNHHVREEEIDEKQETNLNIDIEPFGPIFDLVCQSDISDWCSLNLEQCSFVKTLCVKNNEGNYCAFDIYKQYLEVTDNNTKPLASYTDLCNDCLINMSNEFQRVSKDLDSISKIDSITEMCKIKKLMRIFVFDKSRSNSNQNGNIISTLASLAPSNNSKLEKRNYGKIHSFKNPEVNGFVKSSGKVKFGEVGVNEKVNSSIHLKNLKKRFIKEKSKRQEEVTDEEMMMMDIKDKIALAIENIKELALQKVNSVLSNLEINVNVMLEDDLFIADPENTREKNVITNEILGNIKNILNDIDDGEEGDDEDDEVVEEDKTDLAEEITENASDIFESESQENISMNKKSEAILDENGIFKVNENDPIYDVFIAEVPTATNTLIEPTDIITEESIIPTQAVPDESEEGSGEEGSSEEGSSEEDDDDKSPIFKPGKPSWPFKLEHFKKPGHSKKPSKFGWPHKQHVHTGRSNDILHSINRIFEEKNERKESPKVNQHEHVSSKKHSWAAKKSEIFGNEIHRANEESTENKEVKLNRNNNHRDTNEEVYEVGSKKVNWINNVHLTKPSLNFRDDKK</sequence>
<dbReference type="Proteomes" id="UP000193920">
    <property type="component" value="Unassembled WGS sequence"/>
</dbReference>
<keyword evidence="2" id="KW-0732">Signal</keyword>
<feature type="signal peptide" evidence="2">
    <location>
        <begin position="1"/>
        <end position="23"/>
    </location>
</feature>
<comment type="caution">
    <text evidence="3">The sequence shown here is derived from an EMBL/GenBank/DDBJ whole genome shotgun (WGS) entry which is preliminary data.</text>
</comment>
<feature type="compositionally biased region" description="Basic and acidic residues" evidence="1">
    <location>
        <begin position="522"/>
        <end position="542"/>
    </location>
</feature>
<evidence type="ECO:0000256" key="1">
    <source>
        <dbReference type="SAM" id="MobiDB-lite"/>
    </source>
</evidence>
<feature type="compositionally biased region" description="Basic and acidic residues" evidence="1">
    <location>
        <begin position="551"/>
        <end position="585"/>
    </location>
</feature>
<name>A0A1Y2B7Q2_9FUNG</name>
<accession>A0A1Y2B7Q2</accession>
<feature type="chain" id="PRO_5013005569" evidence="2">
    <location>
        <begin position="24"/>
        <end position="616"/>
    </location>
</feature>
<dbReference type="AlphaFoldDB" id="A0A1Y2B7Q2"/>
<feature type="compositionally biased region" description="Basic residues" evidence="1">
    <location>
        <begin position="489"/>
        <end position="509"/>
    </location>
</feature>
<evidence type="ECO:0000256" key="2">
    <source>
        <dbReference type="SAM" id="SignalP"/>
    </source>
</evidence>
<dbReference type="EMBL" id="MCOG01000172">
    <property type="protein sequence ID" value="ORY30871.1"/>
    <property type="molecule type" value="Genomic_DNA"/>
</dbReference>
<proteinExistence type="predicted"/>
<evidence type="ECO:0000313" key="3">
    <source>
        <dbReference type="EMBL" id="ORY30871.1"/>
    </source>
</evidence>
<dbReference type="STRING" id="1754190.A0A1Y2B7Q2"/>
<evidence type="ECO:0000313" key="4">
    <source>
        <dbReference type="Proteomes" id="UP000193920"/>
    </source>
</evidence>
<protein>
    <submittedName>
        <fullName evidence="3">Uncharacterized protein</fullName>
    </submittedName>
</protein>
<gene>
    <name evidence="3" type="ORF">LY90DRAFT_673754</name>
</gene>
<feature type="region of interest" description="Disordered" evidence="1">
    <location>
        <begin position="431"/>
        <end position="586"/>
    </location>
</feature>
<keyword evidence="4" id="KW-1185">Reference proteome</keyword>
<organism evidence="3 4">
    <name type="scientific">Neocallimastix californiae</name>
    <dbReference type="NCBI Taxonomy" id="1754190"/>
    <lineage>
        <taxon>Eukaryota</taxon>
        <taxon>Fungi</taxon>
        <taxon>Fungi incertae sedis</taxon>
        <taxon>Chytridiomycota</taxon>
        <taxon>Chytridiomycota incertae sedis</taxon>
        <taxon>Neocallimastigomycetes</taxon>
        <taxon>Neocallimastigales</taxon>
        <taxon>Neocallimastigaceae</taxon>
        <taxon>Neocallimastix</taxon>
    </lineage>
</organism>
<feature type="compositionally biased region" description="Acidic residues" evidence="1">
    <location>
        <begin position="445"/>
        <end position="468"/>
    </location>
</feature>
<dbReference type="OrthoDB" id="2159800at2759"/>
<reference evidence="3 4" key="1">
    <citation type="submission" date="2016-08" db="EMBL/GenBank/DDBJ databases">
        <title>A Parts List for Fungal Cellulosomes Revealed by Comparative Genomics.</title>
        <authorList>
            <consortium name="DOE Joint Genome Institute"/>
            <person name="Haitjema C.H."/>
            <person name="Gilmore S.P."/>
            <person name="Henske J.K."/>
            <person name="Solomon K.V."/>
            <person name="De Groot R."/>
            <person name="Kuo A."/>
            <person name="Mondo S.J."/>
            <person name="Salamov A.A."/>
            <person name="Labutti K."/>
            <person name="Zhao Z."/>
            <person name="Chiniquy J."/>
            <person name="Barry K."/>
            <person name="Brewer H.M."/>
            <person name="Purvine S.O."/>
            <person name="Wright A.T."/>
            <person name="Boxma B."/>
            <person name="Van Alen T."/>
            <person name="Hackstein J.H."/>
            <person name="Baker S.E."/>
            <person name="Grigoriev I.V."/>
            <person name="O'Malley M.A."/>
        </authorList>
    </citation>
    <scope>NUCLEOTIDE SEQUENCE [LARGE SCALE GENOMIC DNA]</scope>
    <source>
        <strain evidence="3 4">G1</strain>
    </source>
</reference>